<dbReference type="Gene3D" id="3.40.710.10">
    <property type="entry name" value="DD-peptidase/beta-lactamase superfamily"/>
    <property type="match status" value="2"/>
</dbReference>
<dbReference type="InterPro" id="IPR012338">
    <property type="entry name" value="Beta-lactam/transpept-like"/>
</dbReference>
<accession>A0ABW5B1Z6</accession>
<proteinExistence type="predicted"/>
<dbReference type="EC" id="3.-.-.-" evidence="2"/>
<feature type="domain" description="Beta-lactamase-related" evidence="1">
    <location>
        <begin position="48"/>
        <end position="301"/>
    </location>
</feature>
<reference evidence="3" key="1">
    <citation type="journal article" date="2019" name="Int. J. Syst. Evol. Microbiol.">
        <title>The Global Catalogue of Microorganisms (GCM) 10K type strain sequencing project: providing services to taxonomists for standard genome sequencing and annotation.</title>
        <authorList>
            <consortium name="The Broad Institute Genomics Platform"/>
            <consortium name="The Broad Institute Genome Sequencing Center for Infectious Disease"/>
            <person name="Wu L."/>
            <person name="Ma J."/>
        </authorList>
    </citation>
    <scope>NUCLEOTIDE SEQUENCE [LARGE SCALE GENOMIC DNA]</scope>
    <source>
        <strain evidence="3">DT92</strain>
    </source>
</reference>
<comment type="caution">
    <text evidence="2">The sequence shown here is derived from an EMBL/GenBank/DDBJ whole genome shotgun (WGS) entry which is preliminary data.</text>
</comment>
<dbReference type="GO" id="GO:0016787">
    <property type="term" value="F:hydrolase activity"/>
    <property type="evidence" value="ECO:0007669"/>
    <property type="project" value="UniProtKB-KW"/>
</dbReference>
<sequence>MFKIPQLPVCMICMFIILNGCNSNKKNDKDSQNLEKFGQELIELKEYFKIPGMAVLVKKDGQIIYEEYLGKSDIKNTVPVDASTVFPIASLTKVFTGIAMMKHVEEGKLSLDEPLSKYFPDLQFDDSINLAHVLSHTSQGRPGENFYYSTRFGILTKVIEKASSISFKQYIEEKIINKLSLKHTFLLQDSTQLKGIKIAKPYLLEEGIQDGFIDYGFSAAAGIVSTARDLSKLDSALDNNTLISKASKNKMFTSFKPDLPYGYGIFSQDFENKKFIWTYGQYDCYSSLYLKIPEDNLTLIYWPIII</sequence>
<dbReference type="PANTHER" id="PTHR46825">
    <property type="entry name" value="D-ALANYL-D-ALANINE-CARBOXYPEPTIDASE/ENDOPEPTIDASE AMPH"/>
    <property type="match status" value="1"/>
</dbReference>
<protein>
    <submittedName>
        <fullName evidence="2">Serine hydrolase domain-containing protein</fullName>
        <ecNumber evidence="2">3.-.-.-</ecNumber>
    </submittedName>
</protein>
<dbReference type="PANTHER" id="PTHR46825:SF9">
    <property type="entry name" value="BETA-LACTAMASE-RELATED DOMAIN-CONTAINING PROTEIN"/>
    <property type="match status" value="1"/>
</dbReference>
<dbReference type="InterPro" id="IPR050491">
    <property type="entry name" value="AmpC-like"/>
</dbReference>
<evidence type="ECO:0000259" key="1">
    <source>
        <dbReference type="Pfam" id="PF00144"/>
    </source>
</evidence>
<dbReference type="InterPro" id="IPR001466">
    <property type="entry name" value="Beta-lactam-related"/>
</dbReference>
<dbReference type="Proteomes" id="UP001597344">
    <property type="component" value="Unassembled WGS sequence"/>
</dbReference>
<dbReference type="SUPFAM" id="SSF56601">
    <property type="entry name" value="beta-lactamase/transpeptidase-like"/>
    <property type="match status" value="1"/>
</dbReference>
<keyword evidence="3" id="KW-1185">Reference proteome</keyword>
<evidence type="ECO:0000313" key="2">
    <source>
        <dbReference type="EMBL" id="MFD2188222.1"/>
    </source>
</evidence>
<evidence type="ECO:0000313" key="3">
    <source>
        <dbReference type="Proteomes" id="UP001597344"/>
    </source>
</evidence>
<keyword evidence="2" id="KW-0378">Hydrolase</keyword>
<dbReference type="EMBL" id="JBHUHY010000016">
    <property type="protein sequence ID" value="MFD2188222.1"/>
    <property type="molecule type" value="Genomic_DNA"/>
</dbReference>
<organism evidence="2 3">
    <name type="scientific">Aquimarina celericrescens</name>
    <dbReference type="NCBI Taxonomy" id="1964542"/>
    <lineage>
        <taxon>Bacteria</taxon>
        <taxon>Pseudomonadati</taxon>
        <taxon>Bacteroidota</taxon>
        <taxon>Flavobacteriia</taxon>
        <taxon>Flavobacteriales</taxon>
        <taxon>Flavobacteriaceae</taxon>
        <taxon>Aquimarina</taxon>
    </lineage>
</organism>
<dbReference type="Pfam" id="PF00144">
    <property type="entry name" value="Beta-lactamase"/>
    <property type="match status" value="1"/>
</dbReference>
<gene>
    <name evidence="2" type="ORF">ACFSJT_15570</name>
</gene>
<dbReference type="RefSeq" id="WP_378321241.1">
    <property type="nucleotide sequence ID" value="NZ_JBHUHY010000016.1"/>
</dbReference>
<name>A0ABW5B1Z6_9FLAO</name>